<keyword evidence="4" id="KW-1185">Reference proteome</keyword>
<dbReference type="GO" id="GO:0016740">
    <property type="term" value="F:transferase activity"/>
    <property type="evidence" value="ECO:0007669"/>
    <property type="project" value="UniProtKB-KW"/>
</dbReference>
<dbReference type="STRING" id="154538.A0A1M2W396"/>
<evidence type="ECO:0000256" key="2">
    <source>
        <dbReference type="ARBA" id="ARBA00022691"/>
    </source>
</evidence>
<dbReference type="OrthoDB" id="2094832at2759"/>
<dbReference type="PANTHER" id="PTHR35897">
    <property type="entry name" value="METHYLTRANSFERASE AUSD"/>
    <property type="match status" value="1"/>
</dbReference>
<comment type="caution">
    <text evidence="3">The sequence shown here is derived from an EMBL/GenBank/DDBJ whole genome shotgun (WGS) entry which is preliminary data.</text>
</comment>
<accession>A0A1M2W396</accession>
<dbReference type="AlphaFoldDB" id="A0A1M2W396"/>
<proteinExistence type="predicted"/>
<evidence type="ECO:0008006" key="5">
    <source>
        <dbReference type="Google" id="ProtNLM"/>
    </source>
</evidence>
<keyword evidence="2" id="KW-0949">S-adenosyl-L-methionine</keyword>
<protein>
    <recommendedName>
        <fullName evidence="5">Methyltransferase ausD</fullName>
    </recommendedName>
</protein>
<dbReference type="PANTHER" id="PTHR35897:SF1">
    <property type="entry name" value="METHYLTRANSFERASE AUSD"/>
    <property type="match status" value="1"/>
</dbReference>
<organism evidence="3 4">
    <name type="scientific">Trametes pubescens</name>
    <name type="common">White-rot fungus</name>
    <dbReference type="NCBI Taxonomy" id="154538"/>
    <lineage>
        <taxon>Eukaryota</taxon>
        <taxon>Fungi</taxon>
        <taxon>Dikarya</taxon>
        <taxon>Basidiomycota</taxon>
        <taxon>Agaricomycotina</taxon>
        <taxon>Agaricomycetes</taxon>
        <taxon>Polyporales</taxon>
        <taxon>Polyporaceae</taxon>
        <taxon>Trametes</taxon>
    </lineage>
</organism>
<sequence>MAAQDIIAPANPAQLHSLDESLYSIDSDGEAFEFMKAQTGIQDPDELRKYILAVQAEAYSIHPYPCIRRFAFLTLKLGRLPAYQQLIELGQQRKDAVLMDIGCCLPFVAGDAFDSNHLEPVSPFYSPPETPTPQLQTLTSLNPLRGHVSAIHASAFFHLFGEAEQFHLAKAIAGLLSPKPGSMILGAHGGLPVKGIRNENGVYQNPARTRPMFCHSPDSWKELWDGQIFEKGTIKVEAILHEHKRRDLGTTIPEGTKLYLLVWSVTRL</sequence>
<evidence type="ECO:0000313" key="4">
    <source>
        <dbReference type="Proteomes" id="UP000184267"/>
    </source>
</evidence>
<name>A0A1M2W396_TRAPU</name>
<dbReference type="Proteomes" id="UP000184267">
    <property type="component" value="Unassembled WGS sequence"/>
</dbReference>
<reference evidence="3 4" key="1">
    <citation type="submission" date="2016-10" db="EMBL/GenBank/DDBJ databases">
        <title>Genome sequence of the basidiomycete white-rot fungus Trametes pubescens.</title>
        <authorList>
            <person name="Makela M.R."/>
            <person name="Granchi Z."/>
            <person name="Peng M."/>
            <person name="De Vries R.P."/>
            <person name="Grigoriev I."/>
            <person name="Riley R."/>
            <person name="Hilden K."/>
        </authorList>
    </citation>
    <scope>NUCLEOTIDE SEQUENCE [LARGE SCALE GENOMIC DNA]</scope>
    <source>
        <strain evidence="3 4">FBCC735</strain>
    </source>
</reference>
<evidence type="ECO:0000256" key="1">
    <source>
        <dbReference type="ARBA" id="ARBA00022679"/>
    </source>
</evidence>
<evidence type="ECO:0000313" key="3">
    <source>
        <dbReference type="EMBL" id="OJT14321.1"/>
    </source>
</evidence>
<keyword evidence="1" id="KW-0808">Transferase</keyword>
<dbReference type="OMA" id="MEYNGEM"/>
<dbReference type="EMBL" id="MNAD01000307">
    <property type="protein sequence ID" value="OJT14321.1"/>
    <property type="molecule type" value="Genomic_DNA"/>
</dbReference>
<dbReference type="InterPro" id="IPR051654">
    <property type="entry name" value="Meroterpenoid_MTases"/>
</dbReference>
<gene>
    <name evidence="3" type="ORF">TRAPUB_9112</name>
</gene>